<feature type="compositionally biased region" description="Polar residues" evidence="1">
    <location>
        <begin position="118"/>
        <end position="131"/>
    </location>
</feature>
<dbReference type="AlphaFoldDB" id="A0A3N4HP03"/>
<dbReference type="EMBL" id="ML119774">
    <property type="protein sequence ID" value="RPA75007.1"/>
    <property type="molecule type" value="Genomic_DNA"/>
</dbReference>
<evidence type="ECO:0000256" key="1">
    <source>
        <dbReference type="SAM" id="MobiDB-lite"/>
    </source>
</evidence>
<gene>
    <name evidence="2" type="ORF">BJ508DRAFT_380291</name>
</gene>
<dbReference type="Proteomes" id="UP000275078">
    <property type="component" value="Unassembled WGS sequence"/>
</dbReference>
<name>A0A3N4HP03_ASCIM</name>
<feature type="non-terminal residue" evidence="2">
    <location>
        <position position="1"/>
    </location>
</feature>
<evidence type="ECO:0000313" key="2">
    <source>
        <dbReference type="EMBL" id="RPA75007.1"/>
    </source>
</evidence>
<proteinExistence type="predicted"/>
<keyword evidence="3" id="KW-1185">Reference proteome</keyword>
<feature type="region of interest" description="Disordered" evidence="1">
    <location>
        <begin position="22"/>
        <end position="41"/>
    </location>
</feature>
<accession>A0A3N4HP03</accession>
<protein>
    <submittedName>
        <fullName evidence="2">Uncharacterized protein</fullName>
    </submittedName>
</protein>
<reference evidence="2 3" key="1">
    <citation type="journal article" date="2018" name="Nat. Ecol. Evol.">
        <title>Pezizomycetes genomes reveal the molecular basis of ectomycorrhizal truffle lifestyle.</title>
        <authorList>
            <person name="Murat C."/>
            <person name="Payen T."/>
            <person name="Noel B."/>
            <person name="Kuo A."/>
            <person name="Morin E."/>
            <person name="Chen J."/>
            <person name="Kohler A."/>
            <person name="Krizsan K."/>
            <person name="Balestrini R."/>
            <person name="Da Silva C."/>
            <person name="Montanini B."/>
            <person name="Hainaut M."/>
            <person name="Levati E."/>
            <person name="Barry K.W."/>
            <person name="Belfiori B."/>
            <person name="Cichocki N."/>
            <person name="Clum A."/>
            <person name="Dockter R.B."/>
            <person name="Fauchery L."/>
            <person name="Guy J."/>
            <person name="Iotti M."/>
            <person name="Le Tacon F."/>
            <person name="Lindquist E.A."/>
            <person name="Lipzen A."/>
            <person name="Malagnac F."/>
            <person name="Mello A."/>
            <person name="Molinier V."/>
            <person name="Miyauchi S."/>
            <person name="Poulain J."/>
            <person name="Riccioni C."/>
            <person name="Rubini A."/>
            <person name="Sitrit Y."/>
            <person name="Splivallo R."/>
            <person name="Traeger S."/>
            <person name="Wang M."/>
            <person name="Zifcakova L."/>
            <person name="Wipf D."/>
            <person name="Zambonelli A."/>
            <person name="Paolocci F."/>
            <person name="Nowrousian M."/>
            <person name="Ottonello S."/>
            <person name="Baldrian P."/>
            <person name="Spatafora J.W."/>
            <person name="Henrissat B."/>
            <person name="Nagy L.G."/>
            <person name="Aury J.M."/>
            <person name="Wincker P."/>
            <person name="Grigoriev I.V."/>
            <person name="Bonfante P."/>
            <person name="Martin F.M."/>
        </authorList>
    </citation>
    <scope>NUCLEOTIDE SEQUENCE [LARGE SCALE GENOMIC DNA]</scope>
    <source>
        <strain evidence="2 3">RN42</strain>
    </source>
</reference>
<feature type="region of interest" description="Disordered" evidence="1">
    <location>
        <begin position="80"/>
        <end position="131"/>
    </location>
</feature>
<evidence type="ECO:0000313" key="3">
    <source>
        <dbReference type="Proteomes" id="UP000275078"/>
    </source>
</evidence>
<organism evidence="2 3">
    <name type="scientific">Ascobolus immersus RN42</name>
    <dbReference type="NCBI Taxonomy" id="1160509"/>
    <lineage>
        <taxon>Eukaryota</taxon>
        <taxon>Fungi</taxon>
        <taxon>Dikarya</taxon>
        <taxon>Ascomycota</taxon>
        <taxon>Pezizomycotina</taxon>
        <taxon>Pezizomycetes</taxon>
        <taxon>Pezizales</taxon>
        <taxon>Ascobolaceae</taxon>
        <taxon>Ascobolus</taxon>
    </lineage>
</organism>
<sequence>VFHSPHLSIHYILSIPSNPANPSPLSTKISHKRASRSASTCERIPQHLPSVQRALEARTSPPPETVGLFRTLLSTISSRATTSCISRSHRPISPPVPRLSKDQSLPEGLRQRIRIRPSQWSQSRKLAGSES</sequence>